<organism evidence="2 3">
    <name type="scientific">Caballeronia calidae</name>
    <dbReference type="NCBI Taxonomy" id="1777139"/>
    <lineage>
        <taxon>Bacteria</taxon>
        <taxon>Pseudomonadati</taxon>
        <taxon>Pseudomonadota</taxon>
        <taxon>Betaproteobacteria</taxon>
        <taxon>Burkholderiales</taxon>
        <taxon>Burkholderiaceae</taxon>
        <taxon>Caballeronia</taxon>
    </lineage>
</organism>
<dbReference type="AlphaFoldDB" id="A0A158AS21"/>
<feature type="transmembrane region" description="Helical" evidence="1">
    <location>
        <begin position="190"/>
        <end position="207"/>
    </location>
</feature>
<reference evidence="2" key="1">
    <citation type="submission" date="2016-01" db="EMBL/GenBank/DDBJ databases">
        <authorList>
            <person name="Peeters C."/>
        </authorList>
    </citation>
    <scope>NUCLEOTIDE SEQUENCE</scope>
    <source>
        <strain evidence="2">LMG 29321</strain>
    </source>
</reference>
<keyword evidence="3" id="KW-1185">Reference proteome</keyword>
<comment type="caution">
    <text evidence="2">The sequence shown here is derived from an EMBL/GenBank/DDBJ whole genome shotgun (WGS) entry which is preliminary data.</text>
</comment>
<feature type="transmembrane region" description="Helical" evidence="1">
    <location>
        <begin position="167"/>
        <end position="184"/>
    </location>
</feature>
<gene>
    <name evidence="2" type="ORF">AWB78_01886</name>
</gene>
<evidence type="ECO:0000313" key="2">
    <source>
        <dbReference type="EMBL" id="SAK60256.1"/>
    </source>
</evidence>
<dbReference type="EMBL" id="FCOX02000007">
    <property type="protein sequence ID" value="SAK60256.1"/>
    <property type="molecule type" value="Genomic_DNA"/>
</dbReference>
<name>A0A158AS21_9BURK</name>
<accession>A0A158AS21</accession>
<keyword evidence="1" id="KW-0472">Membrane</keyword>
<protein>
    <submittedName>
        <fullName evidence="2">Uncharacterized protein</fullName>
    </submittedName>
</protein>
<dbReference type="Proteomes" id="UP000071859">
    <property type="component" value="Unassembled WGS sequence"/>
</dbReference>
<evidence type="ECO:0000256" key="1">
    <source>
        <dbReference type="SAM" id="Phobius"/>
    </source>
</evidence>
<dbReference type="OrthoDB" id="6064785at2"/>
<feature type="transmembrane region" description="Helical" evidence="1">
    <location>
        <begin position="12"/>
        <end position="31"/>
    </location>
</feature>
<proteinExistence type="predicted"/>
<evidence type="ECO:0000313" key="3">
    <source>
        <dbReference type="Proteomes" id="UP000071859"/>
    </source>
</evidence>
<sequence>MHASVSHAWPTAADIVMIPAALIALAVVEVFHPHPHDLMQLDTNAWLAVHYAQIPLFALAAIAIAALVRGLPGIAPVVCRIAMFVFATSYIAFDTAAGVVVGIVVEAARASGDANAWRMAIDAIWTHPVVGSAPKFALPLLAVLGSIALSVGAAAAAVALRADGRSWPPLVLLVIASFGIALFRTHAWPGGPLTFGGMGIAAAWLLWEARRG</sequence>
<feature type="transmembrane region" description="Helical" evidence="1">
    <location>
        <begin position="51"/>
        <end position="71"/>
    </location>
</feature>
<dbReference type="RefSeq" id="WP_062604269.1">
    <property type="nucleotide sequence ID" value="NZ_FCOX02000007.1"/>
</dbReference>
<feature type="transmembrane region" description="Helical" evidence="1">
    <location>
        <begin position="136"/>
        <end position="160"/>
    </location>
</feature>
<keyword evidence="1" id="KW-0812">Transmembrane</keyword>
<keyword evidence="1" id="KW-1133">Transmembrane helix</keyword>
<feature type="transmembrane region" description="Helical" evidence="1">
    <location>
        <begin position="83"/>
        <end position="105"/>
    </location>
</feature>